<gene>
    <name evidence="1" type="ORF">COW77_00365</name>
</gene>
<evidence type="ECO:0000313" key="2">
    <source>
        <dbReference type="Proteomes" id="UP000229241"/>
    </source>
</evidence>
<proteinExistence type="predicted"/>
<dbReference type="EMBL" id="PCTX01000010">
    <property type="protein sequence ID" value="PIP92360.1"/>
    <property type="molecule type" value="Genomic_DNA"/>
</dbReference>
<accession>A0A2H0EEV7</accession>
<comment type="caution">
    <text evidence="1">The sequence shown here is derived from an EMBL/GenBank/DDBJ whole genome shotgun (WGS) entry which is preliminary data.</text>
</comment>
<dbReference type="InterPro" id="IPR007523">
    <property type="entry name" value="NDUFAF3/AAMDC"/>
</dbReference>
<dbReference type="PANTHER" id="PTHR15811:SF5">
    <property type="entry name" value="MTH938 DOMAIN-CONTAINING PROTEIN"/>
    <property type="match status" value="1"/>
</dbReference>
<dbReference type="Gene3D" id="3.40.1230.10">
    <property type="entry name" value="MTH938-like"/>
    <property type="match status" value="1"/>
</dbReference>
<dbReference type="AlphaFoldDB" id="A0A2H0EEV7"/>
<evidence type="ECO:0000313" key="1">
    <source>
        <dbReference type="EMBL" id="PIP92360.1"/>
    </source>
</evidence>
<dbReference type="GO" id="GO:0005737">
    <property type="term" value="C:cytoplasm"/>
    <property type="evidence" value="ECO:0007669"/>
    <property type="project" value="TreeGrafter"/>
</dbReference>
<dbReference type="SUPFAM" id="SSF64076">
    <property type="entry name" value="MTH938-like"/>
    <property type="match status" value="1"/>
</dbReference>
<dbReference type="Pfam" id="PF04430">
    <property type="entry name" value="DUF498"/>
    <property type="match status" value="1"/>
</dbReference>
<protein>
    <submittedName>
        <fullName evidence="1">Uncharacterized protein</fullName>
    </submittedName>
</protein>
<dbReference type="PANTHER" id="PTHR15811">
    <property type="entry name" value="MTH938 DOMAIN-CONTAINING PROTEIN"/>
    <property type="match status" value="1"/>
</dbReference>
<reference evidence="1 2" key="1">
    <citation type="submission" date="2017-09" db="EMBL/GenBank/DDBJ databases">
        <title>Depth-based differentiation of microbial function through sediment-hosted aquifers and enrichment of novel symbionts in the deep terrestrial subsurface.</title>
        <authorList>
            <person name="Probst A.J."/>
            <person name="Ladd B."/>
            <person name="Jarett J.K."/>
            <person name="Geller-Mcgrath D.E."/>
            <person name="Sieber C.M."/>
            <person name="Emerson J.B."/>
            <person name="Anantharaman K."/>
            <person name="Thomas B.C."/>
            <person name="Malmstrom R."/>
            <person name="Stieglmeier M."/>
            <person name="Klingl A."/>
            <person name="Woyke T."/>
            <person name="Ryan C.M."/>
            <person name="Banfield J.F."/>
        </authorList>
    </citation>
    <scope>NUCLEOTIDE SEQUENCE [LARGE SCALE GENOMIC DNA]</scope>
    <source>
        <strain evidence="1">CG18_big_fil_WC_8_21_14_2_50_39_7</strain>
    </source>
</reference>
<dbReference type="InterPro" id="IPR036748">
    <property type="entry name" value="MTH938-like_sf"/>
</dbReference>
<organism evidence="1 2">
    <name type="scientific">Candidatus Wolfebacteria bacterium CG18_big_fil_WC_8_21_14_2_50_39_7</name>
    <dbReference type="NCBI Taxonomy" id="1975071"/>
    <lineage>
        <taxon>Bacteria</taxon>
        <taxon>Candidatus Wolfeibacteriota</taxon>
    </lineage>
</organism>
<dbReference type="Proteomes" id="UP000229241">
    <property type="component" value="Unassembled WGS sequence"/>
</dbReference>
<name>A0A2H0EEV7_9BACT</name>
<sequence length="120" mass="13608">MLCINSTKFGEIIIDGKKYQQVLIVGDSVSERDSQRLEKLFNTTHKIAEWEIDSLFQKNPEIILIGTGQDGMLEVSKDLLEKVKKANIELITDFTPKIVEIYNEKNKAGKQVNALIHTTC</sequence>